<dbReference type="Proteomes" id="UP001176940">
    <property type="component" value="Unassembled WGS sequence"/>
</dbReference>
<sequence>MVYFISAVVTPFPPPSTKNSIPKSQFQRVDRIVSNDNIKKIRLSEMEDKFCNIGGVLSKAKLKTSQDKSNKGNKRIPFVTTFHPFSGMVQSTIRRHWNILTKSYPLIPEFKSPFLSCFRRAKNLKDRLVKADVGPETTLARQTFLQTQTMFKRVPQCFTHRQLKPYPSKAFTLVNLRL</sequence>
<keyword evidence="2" id="KW-1185">Reference proteome</keyword>
<accession>A0ABN9LQT1</accession>
<dbReference type="PANTHER" id="PTHR21301:SF12">
    <property type="match status" value="1"/>
</dbReference>
<organism evidence="1 2">
    <name type="scientific">Ranitomeya imitator</name>
    <name type="common">mimic poison frog</name>
    <dbReference type="NCBI Taxonomy" id="111125"/>
    <lineage>
        <taxon>Eukaryota</taxon>
        <taxon>Metazoa</taxon>
        <taxon>Chordata</taxon>
        <taxon>Craniata</taxon>
        <taxon>Vertebrata</taxon>
        <taxon>Euteleostomi</taxon>
        <taxon>Amphibia</taxon>
        <taxon>Batrachia</taxon>
        <taxon>Anura</taxon>
        <taxon>Neobatrachia</taxon>
        <taxon>Hyloidea</taxon>
        <taxon>Dendrobatidae</taxon>
        <taxon>Dendrobatinae</taxon>
        <taxon>Ranitomeya</taxon>
    </lineage>
</organism>
<evidence type="ECO:0000313" key="1">
    <source>
        <dbReference type="EMBL" id="CAJ0948200.1"/>
    </source>
</evidence>
<gene>
    <name evidence="1" type="ORF">RIMI_LOCUS12040636</name>
</gene>
<proteinExistence type="predicted"/>
<dbReference type="EMBL" id="CAUEEQ010028047">
    <property type="protein sequence ID" value="CAJ0948200.1"/>
    <property type="molecule type" value="Genomic_DNA"/>
</dbReference>
<comment type="caution">
    <text evidence="1">The sequence shown here is derived from an EMBL/GenBank/DDBJ whole genome shotgun (WGS) entry which is preliminary data.</text>
</comment>
<dbReference type="PANTHER" id="PTHR21301">
    <property type="entry name" value="REVERSE TRANSCRIPTASE"/>
    <property type="match status" value="1"/>
</dbReference>
<protein>
    <submittedName>
        <fullName evidence="1">Uncharacterized protein</fullName>
    </submittedName>
</protein>
<evidence type="ECO:0000313" key="2">
    <source>
        <dbReference type="Proteomes" id="UP001176940"/>
    </source>
</evidence>
<name>A0ABN9LQT1_9NEOB</name>
<reference evidence="1" key="1">
    <citation type="submission" date="2023-07" db="EMBL/GenBank/DDBJ databases">
        <authorList>
            <person name="Stuckert A."/>
        </authorList>
    </citation>
    <scope>NUCLEOTIDE SEQUENCE</scope>
</reference>